<keyword evidence="10" id="KW-1185">Reference proteome</keyword>
<keyword evidence="4 8" id="KW-0378">Hydrolase</keyword>
<dbReference type="PANTHER" id="PTHR13604">
    <property type="entry name" value="DC12-RELATED"/>
    <property type="match status" value="1"/>
</dbReference>
<keyword evidence="6" id="KW-0238">DNA-binding</keyword>
<gene>
    <name evidence="9" type="ORF">LLW17_01255</name>
</gene>
<protein>
    <recommendedName>
        <fullName evidence="8">Abasic site processing protein</fullName>
        <ecNumber evidence="8">3.4.-.-</ecNumber>
    </recommendedName>
</protein>
<dbReference type="Pfam" id="PF02586">
    <property type="entry name" value="SRAP"/>
    <property type="match status" value="1"/>
</dbReference>
<dbReference type="Gene3D" id="3.90.1680.10">
    <property type="entry name" value="SOS response associated peptidase-like"/>
    <property type="match status" value="1"/>
</dbReference>
<proteinExistence type="inferred from homology"/>
<comment type="similarity">
    <text evidence="1 8">Belongs to the SOS response-associated peptidase family.</text>
</comment>
<evidence type="ECO:0000313" key="9">
    <source>
        <dbReference type="EMBL" id="MCC4211331.1"/>
    </source>
</evidence>
<organism evidence="9 10">
    <name type="scientific">Leeuwenhoekiella parthenopeia</name>
    <dbReference type="NCBI Taxonomy" id="2890320"/>
    <lineage>
        <taxon>Bacteria</taxon>
        <taxon>Pseudomonadati</taxon>
        <taxon>Bacteroidota</taxon>
        <taxon>Flavobacteriia</taxon>
        <taxon>Flavobacteriales</taxon>
        <taxon>Flavobacteriaceae</taxon>
        <taxon>Leeuwenhoekiella</taxon>
    </lineage>
</organism>
<keyword evidence="5" id="KW-0190">Covalent protein-DNA linkage</keyword>
<evidence type="ECO:0000313" key="10">
    <source>
        <dbReference type="Proteomes" id="UP001197770"/>
    </source>
</evidence>
<keyword evidence="7" id="KW-0456">Lyase</keyword>
<evidence type="ECO:0000256" key="5">
    <source>
        <dbReference type="ARBA" id="ARBA00023124"/>
    </source>
</evidence>
<evidence type="ECO:0000256" key="8">
    <source>
        <dbReference type="RuleBase" id="RU364100"/>
    </source>
</evidence>
<evidence type="ECO:0000256" key="1">
    <source>
        <dbReference type="ARBA" id="ARBA00008136"/>
    </source>
</evidence>
<dbReference type="PANTHER" id="PTHR13604:SF0">
    <property type="entry name" value="ABASIC SITE PROCESSING PROTEIN HMCES"/>
    <property type="match status" value="1"/>
</dbReference>
<name>A0ABS8GNI3_9FLAO</name>
<keyword evidence="2 8" id="KW-0645">Protease</keyword>
<comment type="caution">
    <text evidence="9">The sequence shown here is derived from an EMBL/GenBank/DDBJ whole genome shotgun (WGS) entry which is preliminary data.</text>
</comment>
<evidence type="ECO:0000256" key="4">
    <source>
        <dbReference type="ARBA" id="ARBA00022801"/>
    </source>
</evidence>
<accession>A0ABS8GNI3</accession>
<reference evidence="9 10" key="1">
    <citation type="submission" date="2021-11" db="EMBL/GenBank/DDBJ databases">
        <title>Seasonal and diel survey of microbial diversity of the Tyrrhenian coast.</title>
        <authorList>
            <person name="Gattoni G."/>
            <person name="Corral P."/>
        </authorList>
    </citation>
    <scope>NUCLEOTIDE SEQUENCE [LARGE SCALE GENOMIC DNA]</scope>
    <source>
        <strain evidence="9 10">Mr9</strain>
    </source>
</reference>
<keyword evidence="3" id="KW-0227">DNA damage</keyword>
<evidence type="ECO:0000256" key="3">
    <source>
        <dbReference type="ARBA" id="ARBA00022763"/>
    </source>
</evidence>
<dbReference type="SUPFAM" id="SSF143081">
    <property type="entry name" value="BB1717-like"/>
    <property type="match status" value="1"/>
</dbReference>
<evidence type="ECO:0000256" key="7">
    <source>
        <dbReference type="ARBA" id="ARBA00023239"/>
    </source>
</evidence>
<dbReference type="InterPro" id="IPR003738">
    <property type="entry name" value="SRAP"/>
</dbReference>
<evidence type="ECO:0000256" key="2">
    <source>
        <dbReference type="ARBA" id="ARBA00022670"/>
    </source>
</evidence>
<evidence type="ECO:0000256" key="6">
    <source>
        <dbReference type="ARBA" id="ARBA00023125"/>
    </source>
</evidence>
<dbReference type="RefSeq" id="WP_228228452.1">
    <property type="nucleotide sequence ID" value="NZ_JAJGMW010000002.1"/>
</dbReference>
<dbReference type="EMBL" id="JAJGMW010000002">
    <property type="protein sequence ID" value="MCC4211331.1"/>
    <property type="molecule type" value="Genomic_DNA"/>
</dbReference>
<dbReference type="EC" id="3.4.-.-" evidence="8"/>
<sequence length="261" mass="30110">MCYRTSNRLPVPDMEKRYGIERDPELDIEDTDFVDYNINGFSHPPMLIIGMDAGLDIGPRPEVLHPALWGIAPSNTKGSINDYYRGIKYHGSELNARSEKAFDYWLYKASIMEKRCIVPVTGFFEPHKHKGVSYPFYFEKKSREHLSVAGLYSVTETGYVTFTLLTKEASPLFAKVHNKTGDKRQIVLLNEETEKDWLDPNLKEADIKAFFGDYYDEKKLTTYPVSRAVQGRKNILDGEEAVERDDYEQLETLEAELKKFL</sequence>
<dbReference type="InterPro" id="IPR036590">
    <property type="entry name" value="SRAP-like"/>
</dbReference>
<dbReference type="Proteomes" id="UP001197770">
    <property type="component" value="Unassembled WGS sequence"/>
</dbReference>